<dbReference type="OrthoDB" id="294821at2759"/>
<dbReference type="InterPro" id="IPR014821">
    <property type="entry name" value="Ins145_P3_rcpt"/>
</dbReference>
<dbReference type="GO" id="GO:0005216">
    <property type="term" value="F:monoatomic ion channel activity"/>
    <property type="evidence" value="ECO:0007669"/>
    <property type="project" value="InterPro"/>
</dbReference>
<dbReference type="GO" id="GO:0016020">
    <property type="term" value="C:membrane"/>
    <property type="evidence" value="ECO:0007669"/>
    <property type="project" value="UniProtKB-SubCell"/>
</dbReference>
<evidence type="ECO:0000256" key="1">
    <source>
        <dbReference type="ARBA" id="ARBA00004141"/>
    </source>
</evidence>
<feature type="compositionally biased region" description="Basic and acidic residues" evidence="6">
    <location>
        <begin position="2810"/>
        <end position="2825"/>
    </location>
</feature>
<dbReference type="GeneID" id="7839132"/>
<organism evidence="10 11">
    <name type="scientific">Tetrahymena thermophila (strain SB210)</name>
    <dbReference type="NCBI Taxonomy" id="312017"/>
    <lineage>
        <taxon>Eukaryota</taxon>
        <taxon>Sar</taxon>
        <taxon>Alveolata</taxon>
        <taxon>Ciliophora</taxon>
        <taxon>Intramacronucleata</taxon>
        <taxon>Oligohymenophorea</taxon>
        <taxon>Hymenostomatida</taxon>
        <taxon>Tetrahymenina</taxon>
        <taxon>Tetrahymenidae</taxon>
        <taxon>Tetrahymena</taxon>
    </lineage>
</organism>
<protein>
    <submittedName>
        <fullName evidence="10">MIR domain protein</fullName>
    </submittedName>
</protein>
<dbReference type="RefSeq" id="XP_001007911.2">
    <property type="nucleotide sequence ID" value="XM_001007911.2"/>
</dbReference>
<feature type="transmembrane region" description="Helical" evidence="7">
    <location>
        <begin position="2996"/>
        <end position="3019"/>
    </location>
</feature>
<keyword evidence="11" id="KW-1185">Reference proteome</keyword>
<gene>
    <name evidence="10" type="ORF">TTHERM_00538870</name>
</gene>
<evidence type="ECO:0000256" key="7">
    <source>
        <dbReference type="SAM" id="Phobius"/>
    </source>
</evidence>
<feature type="domain" description="Ion transport" evidence="8">
    <location>
        <begin position="2997"/>
        <end position="3251"/>
    </location>
</feature>
<dbReference type="InterPro" id="IPR005821">
    <property type="entry name" value="Ion_trans_dom"/>
</dbReference>
<dbReference type="InterPro" id="IPR035910">
    <property type="entry name" value="RyR/IP3R_RIH_dom_sf"/>
</dbReference>
<dbReference type="PANTHER" id="PTHR45816">
    <property type="entry name" value="MIR DOMAIN-CONTAINING PROTEIN"/>
    <property type="match status" value="1"/>
</dbReference>
<evidence type="ECO:0000256" key="6">
    <source>
        <dbReference type="SAM" id="MobiDB-lite"/>
    </source>
</evidence>
<feature type="region of interest" description="Disordered" evidence="6">
    <location>
        <begin position="2804"/>
        <end position="2825"/>
    </location>
</feature>
<keyword evidence="2 7" id="KW-0812">Transmembrane</keyword>
<keyword evidence="4 7" id="KW-0472">Membrane</keyword>
<dbReference type="InParanoid" id="I7LU07"/>
<dbReference type="Pfam" id="PF08709">
    <property type="entry name" value="Ins145_P3_rec"/>
    <property type="match status" value="1"/>
</dbReference>
<proteinExistence type="predicted"/>
<dbReference type="SUPFAM" id="SSF82109">
    <property type="entry name" value="MIR domain"/>
    <property type="match status" value="2"/>
</dbReference>
<accession>I7LU07</accession>
<feature type="domain" description="Inositol 1,4,5-trisphosphate/ryanodine receptor" evidence="9">
    <location>
        <begin position="182"/>
        <end position="406"/>
    </location>
</feature>
<feature type="coiled-coil region" evidence="5">
    <location>
        <begin position="1343"/>
        <end position="1370"/>
    </location>
</feature>
<evidence type="ECO:0000259" key="9">
    <source>
        <dbReference type="Pfam" id="PF08709"/>
    </source>
</evidence>
<evidence type="ECO:0000259" key="8">
    <source>
        <dbReference type="Pfam" id="PF00520"/>
    </source>
</evidence>
<evidence type="ECO:0000256" key="3">
    <source>
        <dbReference type="ARBA" id="ARBA00022989"/>
    </source>
</evidence>
<dbReference type="EMBL" id="GG662849">
    <property type="protein sequence ID" value="EAR87666.2"/>
    <property type="molecule type" value="Genomic_DNA"/>
</dbReference>
<evidence type="ECO:0000256" key="4">
    <source>
        <dbReference type="ARBA" id="ARBA00023136"/>
    </source>
</evidence>
<keyword evidence="3 7" id="KW-1133">Transmembrane helix</keyword>
<evidence type="ECO:0000313" key="10">
    <source>
        <dbReference type="EMBL" id="EAR87666.2"/>
    </source>
</evidence>
<dbReference type="KEGG" id="tet:TTHERM_00538870"/>
<dbReference type="Pfam" id="PF00520">
    <property type="entry name" value="Ion_trans"/>
    <property type="match status" value="1"/>
</dbReference>
<feature type="transmembrane region" description="Helical" evidence="7">
    <location>
        <begin position="3224"/>
        <end position="3243"/>
    </location>
</feature>
<dbReference type="PANTHER" id="PTHR45816:SF4">
    <property type="entry name" value="RYR_IP3R HOMOLOGY ASSOCIATED DOMAIN-CONTAINING PROTEIN"/>
    <property type="match status" value="1"/>
</dbReference>
<dbReference type="Gene3D" id="2.80.10.50">
    <property type="match status" value="2"/>
</dbReference>
<sequence>MDLIQINSGFKYLDIFLKKRYFNSLWNGQDDMLVEDRQDQEQILKLFRPAMTNHIEEAPRAQSANQRISFQDEKKVSLVNQKQDSVSPQTLPKLHSFKSKKFFDSLQSRSNINDQLELIDQTVHFDNEVENINSNGEISQIPIVKSTKSRLQNEIFFPRFSLNTPENSQNKSKSSDKPFKTLKFNDIVYLKFKQENKKENERQSVRSYLVITNTKNQLECVSEQVQSLDNPVANFRRCLFQILNPRQSLEIQKLNAITSVQSASSNSKKQIYGTLKQLNSSQQIYSQQLETQKYQNTLNGDNLQSQQNQLNEDDNGDLLVYGKQVLLYHQYSKMFLTFNPQKPAKQNGCIQCTLEKYPNSFSVFRMLPNDYSRRLGDKIFDSDVINIQEIKKGLFFLNVQVTNKILKENVLSNQIVQSSVSQIYASEESSKFKVKCYLGSEYIEQNNDLPEDGIAFKTGDIIKIKHLDSGAFLSVSEKKFSKYSLTCKVQNSQEEQQQSGHGDNLVIRGLEQSKIFSPDNFQLLYELENPNSSYCHWEIQRSDHYKGGELFSDECFRLKNLATGLFLTQDQLRVGKLSLTYNGKEEDCYFYIKKDKTTNERKNIYQQDTFKIYNYERKYVAANLIEKGKLEISIQKKISGVSIPYLHAFITTEKQVVEFIEQSLQIYNILLQFHFYLQNFAITLDKSKKQTNEKISEDVISFSYQEASLQQKALETEQQQVQKSLTELENLLMKDSTDSQFTIQMKQQILKEQKILELLILLARLIDVMSHGSKSSQGSKDKFKFIRNIRNVSDKSPLFIVNKHLQQLPIKIYNILLLGSKQNSSWSSYIFENDDLFSGQLRYYPKEVGALLKEAVKNVENFKNENTQGEEIAEWVRLLEPLDDTKSNISDQIFFVEFICLAIIDPLQRPIQIYQNKCCSELLSKKDGRPIIQLHDSSNANGVNVSFFYSQRPEDIQANNKSLEDLGIEGNKGDRITFSLEKMSKDSIDKDKNLLQYIRYISSALNLLANLCRGRNKNSIMIIKDSLGINENHIFNALRSSDMHISIKTSFLQLFEVLFLDDEPYLSLARSENRNYVWEQIEKKNCTSKTADIFKQVQQEQEGYIQNVKQFDQRILQILVDLWEKGLPDFEYNFAVNFQNMTQKQKQEREEKGRYQLQFLITVMKVTRTAMDLGQFTTEKIEFITNQVIQSLSAFVGFSVQKSLYQQDHWIKKFINKIVVFGDFDQELEQIIIEVSNIIRLYLRIKLNLQINALLKIFYQEYTSMKGKKSQKELQELYQQVILNFIINTKNAQNSQSKDSKKKKADVLNITAPAVLNRIDDAVLPLNKQDGGSAGNGENLGSFNILSEHNNNLQNKLAILEQKTIFERKELFQEDESLNASKIENMILIFLLSKEKLHFNQAYDHMTETLKQAINHVETFFKELKNVELFYGEDENNLYRMFEIGSETQLISFFKLENLIDSLLFEESSKNKGQKNETVSNLINKYIQTINNEFKIMHKNENHILFQKFQNIIRNLRVHKSISKLLILSPQFYQSTLECVIRFLINFSKNNEFNQKELLYRFDDLLNLINYEVGAEILLGIILQSVCLREHEFKPYLQSIFQKLNSPFSTKAGQTHIFEMLLSVLKKQINIQHSQSSDPIKLQKKINCLAELIPENQQKILNLILQISPVQLFIESHKHFNDFQQKSKTKQELYQDIYMYKSLMKLLSTLSEKNQLSIIQCQRIMIYEDMKQFLLSPQTPYIIKQETFKVLLQIYIQQTEDSNLNFSITEMNEILQHVILKDLTQFSKYIEGVVYVGQHSLESEQLLQAKIKEYTKEFFEDKTLNVDKPNQPGFAPKVALQKEAENNVDIIDSPLEYWNYLYSGHNWNLTKDGLLQIILDSYQEINKRGWTNFEANEEEIPTTEQEILTDQLLLIKLVCQNIRCILKKIQNQFDIDLSQLIYMLSECIMKNKVKKEFNNLKNIKQAQLSISGMQQKLYDTISEDFESYVKNYEEVKMIQIVEQLRKHNKLYDRFQKLDQVPKEPSKEFVYRQERQTQRQAPLHQQLIKQRYLESIQIQKNSILTLILFYDKLKFLIERKFLTLKQIYKTFGAQQLAKEGNQPIIELDKYSETAIKKEEFIIKFVSLLKDISLYGIKDANLINYDDLNFFFDAFAIVYPQYKDSYNIQVQQKGKGNTTQREITQLQLNLQGSFIIKKDIEKLYFLTKFTKYIQKNYHVSIQSHDQIVLLSFEKSFKQFESFKYFINVFKQVSLQSVKEKSYSTFANNILNEIIMCNESDQRRKSKVFFEQLVTLLKKKDHQYFLILMNFIEELAAQQNQSLTSSYGQQKVHNQIQYQIQQMDLFGNHSVNRTKEIRKLFHPSKYMRVSQNLIWNQKLYYQVLLTISDIFIENQTLSNTNKWIQPNQQETQIFQESSMNNSLHQQVKALLIRKKENTKIVLYCMKILNGLYSLNLKHSHAQLLSILKKPRNIKITRNFLSFMKNSFQNYLQQIEQFHNQDVNQQLFYKERKEELQLQEEIVLQILKVIENSCEHCNEEFQNFFRIQNIESSQSYVHLNILREILYFFTNFTKHKSSYFYSFTSKQSQQNISQQKRLNIRYYLLINQCIATLKNLCNGTSSKNKDLLLNNTNFLIQLNSIITESNLDLQSENLNDIRALQTVSNCVDLLLTIIVCSDDQNSLMRLISIMNMENIIKLLNFIYHFKIKSRLYIIQQEQQCIHQNTLNCSASVCYKNFMTFHDHLIMRLAFNFVIALELILDNLNEDDMNLKLRMQEENTLLLSIFIEMKKKDDFTDIYNRAKLSNEENSLENKQSLEKKRSNDSRQSKIYDSKKSQIFKSRTYKKFTSAKKSMTLHNILYNEIKEDDSSKQDEIDNYQQEQLAEDMGLHRESRISTKFNQLKRERALLRESLSFYMQFVGSVEIVKEKSISKLFFRIPLLSSYLTHSIRKNLINKAVDLSDKNRLKLLVRYTDYFQQEMRFCQNLSKYQLIIFAVEYQSYLINLLFILVLIINLVFLFKLTIVDASQNLSGTGEVVYTIIRLIHLILTILNMIIVTIERYPVVTYQNYIEIKQKYRSKIMQQILKYPQAAFAFDFDFIYYLFYLVLTFCALGNIIIYSVLLVDIIKQSVDLSQILLIFSLNFRKLFKTAILCFLIIFIYSLIGSLSFTQNFTQSTVMGSVDTNSSIEFYDLFTITLLEGLLNPQGISQALVIPGTQNSKYWGRFFYDISFWLIVNFLFLNLMLGQIIDSYSEYRNLQKKYDKNIKRKCFICGLTVEDLEAKTLDWDNHIKYEHNLNNYLNYLLYIKSKTLDECDGIEKYVKECISKQQTDFFPQRNTLTIERLNKKIK</sequence>
<evidence type="ECO:0000313" key="11">
    <source>
        <dbReference type="Proteomes" id="UP000009168"/>
    </source>
</evidence>
<evidence type="ECO:0000256" key="2">
    <source>
        <dbReference type="ARBA" id="ARBA00022692"/>
    </source>
</evidence>
<dbReference type="Proteomes" id="UP000009168">
    <property type="component" value="Unassembled WGS sequence"/>
</dbReference>
<comment type="subcellular location">
    <subcellularLocation>
        <location evidence="1">Membrane</location>
        <topology evidence="1">Multi-pass membrane protein</topology>
    </subcellularLocation>
</comment>
<feature type="transmembrane region" description="Helical" evidence="7">
    <location>
        <begin position="3141"/>
        <end position="3163"/>
    </location>
</feature>
<keyword evidence="5" id="KW-0175">Coiled coil</keyword>
<dbReference type="InterPro" id="IPR015925">
    <property type="entry name" value="Ryanodine_IP3_receptor"/>
</dbReference>
<dbReference type="Gene3D" id="1.10.287.70">
    <property type="match status" value="1"/>
</dbReference>
<dbReference type="SUPFAM" id="SSF100909">
    <property type="entry name" value="IP3 receptor type 1 binding core, domain 2"/>
    <property type="match status" value="1"/>
</dbReference>
<reference evidence="11" key="1">
    <citation type="journal article" date="2006" name="PLoS Biol.">
        <title>Macronuclear genome sequence of the ciliate Tetrahymena thermophila, a model eukaryote.</title>
        <authorList>
            <person name="Eisen J.A."/>
            <person name="Coyne R.S."/>
            <person name="Wu M."/>
            <person name="Wu D."/>
            <person name="Thiagarajan M."/>
            <person name="Wortman J.R."/>
            <person name="Badger J.H."/>
            <person name="Ren Q."/>
            <person name="Amedeo P."/>
            <person name="Jones K.M."/>
            <person name="Tallon L.J."/>
            <person name="Delcher A.L."/>
            <person name="Salzberg S.L."/>
            <person name="Silva J.C."/>
            <person name="Haas B.J."/>
            <person name="Majoros W.H."/>
            <person name="Farzad M."/>
            <person name="Carlton J.M."/>
            <person name="Smith R.K. Jr."/>
            <person name="Garg J."/>
            <person name="Pearlman R.E."/>
            <person name="Karrer K.M."/>
            <person name="Sun L."/>
            <person name="Manning G."/>
            <person name="Elde N.C."/>
            <person name="Turkewitz A.P."/>
            <person name="Asai D.J."/>
            <person name="Wilkes D.E."/>
            <person name="Wang Y."/>
            <person name="Cai H."/>
            <person name="Collins K."/>
            <person name="Stewart B.A."/>
            <person name="Lee S.R."/>
            <person name="Wilamowska K."/>
            <person name="Weinberg Z."/>
            <person name="Ruzzo W.L."/>
            <person name="Wloga D."/>
            <person name="Gaertig J."/>
            <person name="Frankel J."/>
            <person name="Tsao C.-C."/>
            <person name="Gorovsky M.A."/>
            <person name="Keeling P.J."/>
            <person name="Waller R.F."/>
            <person name="Patron N.J."/>
            <person name="Cherry J.M."/>
            <person name="Stover N.A."/>
            <person name="Krieger C.J."/>
            <person name="del Toro C."/>
            <person name="Ryder H.F."/>
            <person name="Williamson S.C."/>
            <person name="Barbeau R.A."/>
            <person name="Hamilton E.P."/>
            <person name="Orias E."/>
        </authorList>
    </citation>
    <scope>NUCLEOTIDE SEQUENCE [LARGE SCALE GENOMIC DNA]</scope>
    <source>
        <strain evidence="11">SB210</strain>
    </source>
</reference>
<evidence type="ECO:0000256" key="5">
    <source>
        <dbReference type="SAM" id="Coils"/>
    </source>
</evidence>
<dbReference type="InterPro" id="IPR036300">
    <property type="entry name" value="MIR_dom_sf"/>
</dbReference>
<dbReference type="eggNOG" id="KOG3533">
    <property type="taxonomic scope" value="Eukaryota"/>
</dbReference>
<name>I7LU07_TETTS</name>
<dbReference type="GO" id="GO:0006816">
    <property type="term" value="P:calcium ion transport"/>
    <property type="evidence" value="ECO:0007669"/>
    <property type="project" value="InterPro"/>
</dbReference>
<feature type="transmembrane region" description="Helical" evidence="7">
    <location>
        <begin position="3093"/>
        <end position="3120"/>
    </location>
</feature>
<feature type="transmembrane region" description="Helical" evidence="7">
    <location>
        <begin position="3031"/>
        <end position="3053"/>
    </location>
</feature>